<organism evidence="2 3">
    <name type="scientific">Dreissena polymorpha</name>
    <name type="common">Zebra mussel</name>
    <name type="synonym">Mytilus polymorpha</name>
    <dbReference type="NCBI Taxonomy" id="45954"/>
    <lineage>
        <taxon>Eukaryota</taxon>
        <taxon>Metazoa</taxon>
        <taxon>Spiralia</taxon>
        <taxon>Lophotrochozoa</taxon>
        <taxon>Mollusca</taxon>
        <taxon>Bivalvia</taxon>
        <taxon>Autobranchia</taxon>
        <taxon>Heteroconchia</taxon>
        <taxon>Euheterodonta</taxon>
        <taxon>Imparidentia</taxon>
        <taxon>Neoheterodontei</taxon>
        <taxon>Myida</taxon>
        <taxon>Dreissenoidea</taxon>
        <taxon>Dreissenidae</taxon>
        <taxon>Dreissena</taxon>
    </lineage>
</organism>
<keyword evidence="3" id="KW-1185">Reference proteome</keyword>
<dbReference type="Proteomes" id="UP000828390">
    <property type="component" value="Unassembled WGS sequence"/>
</dbReference>
<evidence type="ECO:0000313" key="2">
    <source>
        <dbReference type="EMBL" id="KAH3802866.1"/>
    </source>
</evidence>
<sequence length="123" mass="13814">MLSSRTSSSDDFDDFQNFEGTSNGLVNVRRWFHYSSGGGMRATGQRRWQLTYQDGRCGPGADMRIRTSRGSPRKIMKVSQDGDTQYAERAGRTVLLTSREAIKAAREERKEGQHSLCGVTLSF</sequence>
<accession>A0A9D4J7P5</accession>
<protein>
    <submittedName>
        <fullName evidence="2">Uncharacterized protein</fullName>
    </submittedName>
</protein>
<feature type="region of interest" description="Disordered" evidence="1">
    <location>
        <begin position="1"/>
        <end position="20"/>
    </location>
</feature>
<gene>
    <name evidence="2" type="ORF">DPMN_156562</name>
</gene>
<name>A0A9D4J7P5_DREPO</name>
<dbReference type="AlphaFoldDB" id="A0A9D4J7P5"/>
<reference evidence="2" key="2">
    <citation type="submission" date="2020-11" db="EMBL/GenBank/DDBJ databases">
        <authorList>
            <person name="McCartney M.A."/>
            <person name="Auch B."/>
            <person name="Kono T."/>
            <person name="Mallez S."/>
            <person name="Becker A."/>
            <person name="Gohl D.M."/>
            <person name="Silverstein K.A.T."/>
            <person name="Koren S."/>
            <person name="Bechman K.B."/>
            <person name="Herman A."/>
            <person name="Abrahante J.E."/>
            <person name="Garbe J."/>
        </authorList>
    </citation>
    <scope>NUCLEOTIDE SEQUENCE</scope>
    <source>
        <strain evidence="2">Duluth1</strain>
        <tissue evidence="2">Whole animal</tissue>
    </source>
</reference>
<evidence type="ECO:0000256" key="1">
    <source>
        <dbReference type="SAM" id="MobiDB-lite"/>
    </source>
</evidence>
<evidence type="ECO:0000313" key="3">
    <source>
        <dbReference type="Proteomes" id="UP000828390"/>
    </source>
</evidence>
<feature type="region of interest" description="Disordered" evidence="1">
    <location>
        <begin position="59"/>
        <end position="83"/>
    </location>
</feature>
<comment type="caution">
    <text evidence="2">The sequence shown here is derived from an EMBL/GenBank/DDBJ whole genome shotgun (WGS) entry which is preliminary data.</text>
</comment>
<reference evidence="2" key="1">
    <citation type="journal article" date="2019" name="bioRxiv">
        <title>The Genome of the Zebra Mussel, Dreissena polymorpha: A Resource for Invasive Species Research.</title>
        <authorList>
            <person name="McCartney M.A."/>
            <person name="Auch B."/>
            <person name="Kono T."/>
            <person name="Mallez S."/>
            <person name="Zhang Y."/>
            <person name="Obille A."/>
            <person name="Becker A."/>
            <person name="Abrahante J.E."/>
            <person name="Garbe J."/>
            <person name="Badalamenti J.P."/>
            <person name="Herman A."/>
            <person name="Mangelson H."/>
            <person name="Liachko I."/>
            <person name="Sullivan S."/>
            <person name="Sone E.D."/>
            <person name="Koren S."/>
            <person name="Silverstein K.A.T."/>
            <person name="Beckman K.B."/>
            <person name="Gohl D.M."/>
        </authorList>
    </citation>
    <scope>NUCLEOTIDE SEQUENCE</scope>
    <source>
        <strain evidence="2">Duluth1</strain>
        <tissue evidence="2">Whole animal</tissue>
    </source>
</reference>
<proteinExistence type="predicted"/>
<dbReference type="EMBL" id="JAIWYP010000007">
    <property type="protein sequence ID" value="KAH3802866.1"/>
    <property type="molecule type" value="Genomic_DNA"/>
</dbReference>